<sequence length="159" mass="18286">MTTDFMLTVQTENGLEYWAHTAKPKSKLTKRTLEKFEIERRFFADEGVKWRIITEDDISYNLVKNVAWVHSARTLLGMNHLNKEVINSIEADLFQALLNRTMPCSKVAIECDQRFGFAPGTCLFIIRHLIANKHWLVDMNSLINPALGPIDIRRAGNIL</sequence>
<organism evidence="3 4">
    <name type="scientific">Paenibacillus marchantiophytorum</name>
    <dbReference type="NCBI Taxonomy" id="1619310"/>
    <lineage>
        <taxon>Bacteria</taxon>
        <taxon>Bacillati</taxon>
        <taxon>Bacillota</taxon>
        <taxon>Bacilli</taxon>
        <taxon>Bacillales</taxon>
        <taxon>Paenibacillaceae</taxon>
        <taxon>Paenibacillus</taxon>
    </lineage>
</organism>
<gene>
    <name evidence="3" type="ORF">GCM10008018_45330</name>
</gene>
<dbReference type="InterPro" id="IPR011335">
    <property type="entry name" value="Restrct_endonuc-II-like"/>
</dbReference>
<dbReference type="EMBL" id="BMHE01000027">
    <property type="protein sequence ID" value="GFZ93825.1"/>
    <property type="molecule type" value="Genomic_DNA"/>
</dbReference>
<reference evidence="4" key="1">
    <citation type="journal article" date="2019" name="Int. J. Syst. Evol. Microbiol.">
        <title>The Global Catalogue of Microorganisms (GCM) 10K type strain sequencing project: providing services to taxonomists for standard genome sequencing and annotation.</title>
        <authorList>
            <consortium name="The Broad Institute Genomics Platform"/>
            <consortium name="The Broad Institute Genome Sequencing Center for Infectious Disease"/>
            <person name="Wu L."/>
            <person name="Ma J."/>
        </authorList>
    </citation>
    <scope>NUCLEOTIDE SEQUENCE [LARGE SCALE GENOMIC DNA]</scope>
    <source>
        <strain evidence="4">CGMCC 1.15043</strain>
    </source>
</reference>
<comment type="caution">
    <text evidence="3">The sequence shown here is derived from an EMBL/GenBank/DDBJ whole genome shotgun (WGS) entry which is preliminary data.</text>
</comment>
<dbReference type="InterPro" id="IPR036388">
    <property type="entry name" value="WH-like_DNA-bd_sf"/>
</dbReference>
<evidence type="ECO:0000259" key="2">
    <source>
        <dbReference type="Pfam" id="PF08722"/>
    </source>
</evidence>
<name>A0ABQ1EZL1_9BACL</name>
<evidence type="ECO:0000313" key="4">
    <source>
        <dbReference type="Proteomes" id="UP000615455"/>
    </source>
</evidence>
<evidence type="ECO:0008006" key="5">
    <source>
        <dbReference type="Google" id="ProtNLM"/>
    </source>
</evidence>
<dbReference type="Proteomes" id="UP000615455">
    <property type="component" value="Unassembled WGS sequence"/>
</dbReference>
<evidence type="ECO:0000313" key="3">
    <source>
        <dbReference type="EMBL" id="GFZ93825.1"/>
    </source>
</evidence>
<evidence type="ECO:0000259" key="1">
    <source>
        <dbReference type="Pfam" id="PF08721"/>
    </source>
</evidence>
<feature type="domain" description="TnsA endonuclease N-terminal" evidence="2">
    <location>
        <begin position="1"/>
        <end position="55"/>
    </location>
</feature>
<dbReference type="InterPro" id="IPR011856">
    <property type="entry name" value="tRNA_endonuc-like_dom_sf"/>
</dbReference>
<dbReference type="Gene3D" id="1.10.10.10">
    <property type="entry name" value="Winged helix-like DNA-binding domain superfamily/Winged helix DNA-binding domain"/>
    <property type="match status" value="1"/>
</dbReference>
<dbReference type="InterPro" id="IPR014832">
    <property type="entry name" value="TnsA_C"/>
</dbReference>
<dbReference type="Pfam" id="PF08722">
    <property type="entry name" value="Tn7_TnsA-like_N"/>
    <property type="match status" value="1"/>
</dbReference>
<accession>A0ABQ1EZL1</accession>
<dbReference type="InterPro" id="IPR014833">
    <property type="entry name" value="TnsA_N"/>
</dbReference>
<dbReference type="SUPFAM" id="SSF52980">
    <property type="entry name" value="Restriction endonuclease-like"/>
    <property type="match status" value="1"/>
</dbReference>
<proteinExistence type="predicted"/>
<dbReference type="Pfam" id="PF08721">
    <property type="entry name" value="Tn7_Tnp_TnsA_C"/>
    <property type="match status" value="1"/>
</dbReference>
<dbReference type="Gene3D" id="3.40.1350.10">
    <property type="match status" value="1"/>
</dbReference>
<keyword evidence="4" id="KW-1185">Reference proteome</keyword>
<protein>
    <recommendedName>
        <fullName evidence="5">TnsA endonuclease N-terminal domain-containing protein</fullName>
    </recommendedName>
</protein>
<feature type="domain" description="TnsA endonuclease C-terminal" evidence="1">
    <location>
        <begin position="57"/>
        <end position="139"/>
    </location>
</feature>